<accession>A0A1G4K968</accession>
<evidence type="ECO:0000313" key="3">
    <source>
        <dbReference type="Proteomes" id="UP000191024"/>
    </source>
</evidence>
<dbReference type="STRING" id="1230905.A0A1G4K968"/>
<dbReference type="Gene3D" id="3.40.50.720">
    <property type="entry name" value="NAD(P)-binding Rossmann-like Domain"/>
    <property type="match status" value="1"/>
</dbReference>
<organism evidence="2 3">
    <name type="scientific">Lachancea mirantina</name>
    <dbReference type="NCBI Taxonomy" id="1230905"/>
    <lineage>
        <taxon>Eukaryota</taxon>
        <taxon>Fungi</taxon>
        <taxon>Dikarya</taxon>
        <taxon>Ascomycota</taxon>
        <taxon>Saccharomycotina</taxon>
        <taxon>Saccharomycetes</taxon>
        <taxon>Saccharomycetales</taxon>
        <taxon>Saccharomycetaceae</taxon>
        <taxon>Lachancea</taxon>
    </lineage>
</organism>
<dbReference type="SUPFAM" id="SSF51735">
    <property type="entry name" value="NAD(P)-binding Rossmann-fold domains"/>
    <property type="match status" value="1"/>
</dbReference>
<dbReference type="Pfam" id="PF01370">
    <property type="entry name" value="Epimerase"/>
    <property type="match status" value="1"/>
</dbReference>
<gene>
    <name evidence="2" type="ORF">LAMI_0G06326G</name>
</gene>
<protein>
    <submittedName>
        <fullName evidence="2">LAMI_0G06326g1_1</fullName>
    </submittedName>
</protein>
<dbReference type="Proteomes" id="UP000191024">
    <property type="component" value="Chromosome G"/>
</dbReference>
<dbReference type="PANTHER" id="PTHR12126:SF16">
    <property type="entry name" value="MIOREX COMPLEX COMPONENT 2"/>
    <property type="match status" value="1"/>
</dbReference>
<dbReference type="OrthoDB" id="276721at2759"/>
<proteinExistence type="predicted"/>
<dbReference type="InterPro" id="IPR051207">
    <property type="entry name" value="ComplexI_NDUFA9_subunit"/>
</dbReference>
<dbReference type="GO" id="GO:0044877">
    <property type="term" value="F:protein-containing complex binding"/>
    <property type="evidence" value="ECO:0007669"/>
    <property type="project" value="TreeGrafter"/>
</dbReference>
<dbReference type="InterPro" id="IPR036291">
    <property type="entry name" value="NAD(P)-bd_dom_sf"/>
</dbReference>
<reference evidence="2 3" key="1">
    <citation type="submission" date="2016-03" db="EMBL/GenBank/DDBJ databases">
        <authorList>
            <person name="Devillers H."/>
        </authorList>
    </citation>
    <scope>NUCLEOTIDE SEQUENCE [LARGE SCALE GENOMIC DNA]</scope>
    <source>
        <strain evidence="2">CBS 11717</strain>
    </source>
</reference>
<evidence type="ECO:0000313" key="2">
    <source>
        <dbReference type="EMBL" id="SCV00632.1"/>
    </source>
</evidence>
<name>A0A1G4K968_9SACH</name>
<dbReference type="PANTHER" id="PTHR12126">
    <property type="entry name" value="NADH-UBIQUINONE OXIDOREDUCTASE 39 KDA SUBUNIT-RELATED"/>
    <property type="match status" value="1"/>
</dbReference>
<dbReference type="InterPro" id="IPR001509">
    <property type="entry name" value="Epimerase_deHydtase"/>
</dbReference>
<dbReference type="AlphaFoldDB" id="A0A1G4K968"/>
<feature type="domain" description="NAD-dependent epimerase/dehydratase" evidence="1">
    <location>
        <begin position="5"/>
        <end position="78"/>
    </location>
</feature>
<keyword evidence="3" id="KW-1185">Reference proteome</keyword>
<evidence type="ECO:0000259" key="1">
    <source>
        <dbReference type="Pfam" id="PF01370"/>
    </source>
</evidence>
<dbReference type="EMBL" id="LT598469">
    <property type="protein sequence ID" value="SCV00632.1"/>
    <property type="molecule type" value="Genomic_DNA"/>
</dbReference>
<sequence>MKSLLVFGGNGFLGKRICQTAIEHGFKVTSLTRSGKPPRPMISSEKDWISEVNWRQCDVFDVNGYNEYLQDATNVVHSIGILLEDSSYKQKLKSNEPFKMSSPQWGNNPLKKDSKFTYEMMNKQSALKIAEELAKIPVAAEKRTFTYISADRGFPLVYSGYITSKREAEMGLMRLEEKLRPIIMRPGFMFDEVVAASKGGKDLRTAFKTVFDTFNFANRLILRNKLGFVNELIRPTVSTQQVSRAVIAKIEDPTFSGVCPLDEILDV</sequence>
<dbReference type="GO" id="GO:0005739">
    <property type="term" value="C:mitochondrion"/>
    <property type="evidence" value="ECO:0007669"/>
    <property type="project" value="TreeGrafter"/>
</dbReference>